<proteinExistence type="predicted"/>
<protein>
    <submittedName>
        <fullName evidence="1">Uncharacterized protein</fullName>
    </submittedName>
</protein>
<gene>
    <name evidence="1" type="ORF">K432DRAFT_435034</name>
</gene>
<dbReference type="Proteomes" id="UP000250266">
    <property type="component" value="Unassembled WGS sequence"/>
</dbReference>
<evidence type="ECO:0000313" key="1">
    <source>
        <dbReference type="EMBL" id="OCK79956.1"/>
    </source>
</evidence>
<keyword evidence="2" id="KW-1185">Reference proteome</keyword>
<sequence>MDPPADVEVVLTHDRVHYFDSSTLRRHSTFFAQNLSTKNAVRLAGRAKNAGVTTRWRVELRELPPNGGNTGRLHLIELDSMGRVGPSYTPLMPLNENGKVPLKLFEHYENILGAFYGREIEINDMSIASALEDAVGLTEVAEYLGSIAVVSKSIDIALFKQGQVLFRSISVNPSAWADLGYRIQSELIYKETVIHLAGRWPGLTDAEKAALHDDTRAVCQKHHEKLQEKRKQLELCVVAVYPGGLTKSKDEEHRRQQYSNDVLVWVSLSYFRHWFAQNIINGNGSLSKDGGYKLYSQLAAAGDAYMDKGLMNQFYKKFTMTKKAQGVVENHLLEFKECIKQAVEKSNILESESQLDLHRHPVNYLTCAQVDKVDFPWLKTREPLKRTRVIRNAHSFFDANGDDINDMDLDENEDYKRSRNT</sequence>
<dbReference type="OrthoDB" id="2129688at2759"/>
<dbReference type="PANTHER" id="PTHR38119">
    <property type="entry name" value="BTB DOMAIN-CONTAINING PROTEIN-RELATED"/>
    <property type="match status" value="1"/>
</dbReference>
<reference evidence="1 2" key="1">
    <citation type="journal article" date="2016" name="Nat. Commun.">
        <title>Ectomycorrhizal ecology is imprinted in the genome of the dominant symbiotic fungus Cenococcum geophilum.</title>
        <authorList>
            <consortium name="DOE Joint Genome Institute"/>
            <person name="Peter M."/>
            <person name="Kohler A."/>
            <person name="Ohm R.A."/>
            <person name="Kuo A."/>
            <person name="Krutzmann J."/>
            <person name="Morin E."/>
            <person name="Arend M."/>
            <person name="Barry K.W."/>
            <person name="Binder M."/>
            <person name="Choi C."/>
            <person name="Clum A."/>
            <person name="Copeland A."/>
            <person name="Grisel N."/>
            <person name="Haridas S."/>
            <person name="Kipfer T."/>
            <person name="LaButti K."/>
            <person name="Lindquist E."/>
            <person name="Lipzen A."/>
            <person name="Maire R."/>
            <person name="Meier B."/>
            <person name="Mihaltcheva S."/>
            <person name="Molinier V."/>
            <person name="Murat C."/>
            <person name="Poggeler S."/>
            <person name="Quandt C.A."/>
            <person name="Sperisen C."/>
            <person name="Tritt A."/>
            <person name="Tisserant E."/>
            <person name="Crous P.W."/>
            <person name="Henrissat B."/>
            <person name="Nehls U."/>
            <person name="Egli S."/>
            <person name="Spatafora J.W."/>
            <person name="Grigoriev I.V."/>
            <person name="Martin F.M."/>
        </authorList>
    </citation>
    <scope>NUCLEOTIDE SEQUENCE [LARGE SCALE GENOMIC DNA]</scope>
    <source>
        <strain evidence="1 2">CBS 459.81</strain>
    </source>
</reference>
<dbReference type="AlphaFoldDB" id="A0A8E2E9I3"/>
<dbReference type="PANTHER" id="PTHR38119:SF2">
    <property type="entry name" value="TRANSCRIPTION FACTOR DOMAIN-CONTAINING PROTEIN"/>
    <property type="match status" value="1"/>
</dbReference>
<organism evidence="1 2">
    <name type="scientific">Lepidopterella palustris CBS 459.81</name>
    <dbReference type="NCBI Taxonomy" id="1314670"/>
    <lineage>
        <taxon>Eukaryota</taxon>
        <taxon>Fungi</taxon>
        <taxon>Dikarya</taxon>
        <taxon>Ascomycota</taxon>
        <taxon>Pezizomycotina</taxon>
        <taxon>Dothideomycetes</taxon>
        <taxon>Pleosporomycetidae</taxon>
        <taxon>Mytilinidiales</taxon>
        <taxon>Argynnaceae</taxon>
        <taxon>Lepidopterella</taxon>
    </lineage>
</organism>
<name>A0A8E2E9I3_9PEZI</name>
<accession>A0A8E2E9I3</accession>
<dbReference type="EMBL" id="KV744980">
    <property type="protein sequence ID" value="OCK79956.1"/>
    <property type="molecule type" value="Genomic_DNA"/>
</dbReference>
<evidence type="ECO:0000313" key="2">
    <source>
        <dbReference type="Proteomes" id="UP000250266"/>
    </source>
</evidence>